<protein>
    <submittedName>
        <fullName evidence="3">Uncharacterized protein</fullName>
    </submittedName>
</protein>
<name>A0A6J3LSZ6_9PEZI</name>
<dbReference type="GeneID" id="54361291"/>
<accession>A0A6J3LSZ6</accession>
<keyword evidence="2" id="KW-1185">Reference proteome</keyword>
<reference evidence="3" key="2">
    <citation type="submission" date="2020-04" db="EMBL/GenBank/DDBJ databases">
        <authorList>
            <consortium name="NCBI Genome Project"/>
        </authorList>
    </citation>
    <scope>NUCLEOTIDE SEQUENCE</scope>
    <source>
        <strain evidence="3">CBS 342.82</strain>
    </source>
</reference>
<reference evidence="3" key="3">
    <citation type="submission" date="2025-08" db="UniProtKB">
        <authorList>
            <consortium name="RefSeq"/>
        </authorList>
    </citation>
    <scope>IDENTIFICATION</scope>
    <source>
        <strain evidence="3">CBS 342.82</strain>
    </source>
</reference>
<organism evidence="3">
    <name type="scientific">Dissoconium aciculare CBS 342.82</name>
    <dbReference type="NCBI Taxonomy" id="1314786"/>
    <lineage>
        <taxon>Eukaryota</taxon>
        <taxon>Fungi</taxon>
        <taxon>Dikarya</taxon>
        <taxon>Ascomycota</taxon>
        <taxon>Pezizomycotina</taxon>
        <taxon>Dothideomycetes</taxon>
        <taxon>Dothideomycetidae</taxon>
        <taxon>Mycosphaerellales</taxon>
        <taxon>Dissoconiaceae</taxon>
        <taxon>Dissoconium</taxon>
    </lineage>
</organism>
<proteinExistence type="predicted"/>
<sequence>MSYRLSLLGMLAASALALPSVLEVKQPHCDGYYVVERHGYTHPEPIFNASSITDTFKGCVDAHLVKRAGYDTNVEPSDDNWMDIGYADHYPHDDLLSRIPEICNSVQCDESKSITDRVTGKLTMHVHGNYYRPEVRDNFIELIKEAYRRSQHREAVVPESLGRFFTYGPRSMFASSGFGDYSGYFMAVYISDTPAETPGCPKAINAINTVGPLVPELAPVFGIAGAVCALLG</sequence>
<dbReference type="Proteomes" id="UP000504637">
    <property type="component" value="Unplaced"/>
</dbReference>
<reference evidence="3" key="1">
    <citation type="submission" date="2020-01" db="EMBL/GenBank/DDBJ databases">
        <authorList>
            <consortium name="DOE Joint Genome Institute"/>
            <person name="Haridas S."/>
            <person name="Albert R."/>
            <person name="Binder M."/>
            <person name="Bloem J."/>
            <person name="Labutti K."/>
            <person name="Salamov A."/>
            <person name="Andreopoulos B."/>
            <person name="Baker S.E."/>
            <person name="Barry K."/>
            <person name="Bills G."/>
            <person name="Bluhm B.H."/>
            <person name="Cannon C."/>
            <person name="Castanera R."/>
            <person name="Culley D.E."/>
            <person name="Daum C."/>
            <person name="Ezra D."/>
            <person name="Gonzalez J.B."/>
            <person name="Henrissat B."/>
            <person name="Kuo A."/>
            <person name="Liang C."/>
            <person name="Lipzen A."/>
            <person name="Lutzoni F."/>
            <person name="Magnuson J."/>
            <person name="Mondo S."/>
            <person name="Nolan M."/>
            <person name="Ohm R."/>
            <person name="Pangilinan J."/>
            <person name="Park H.-J."/>
            <person name="Ramirez L."/>
            <person name="Alfaro M."/>
            <person name="Sun H."/>
            <person name="Tritt A."/>
            <person name="Yoshinaga Y."/>
            <person name="Zwiers L.-H."/>
            <person name="Turgeon B.G."/>
            <person name="Goodwin S.B."/>
            <person name="Spatafora J.W."/>
            <person name="Crous P.W."/>
            <person name="Grigoriev I.V."/>
        </authorList>
    </citation>
    <scope>NUCLEOTIDE SEQUENCE</scope>
    <source>
        <strain evidence="3">CBS 342.82</strain>
    </source>
</reference>
<feature type="signal peptide" evidence="1">
    <location>
        <begin position="1"/>
        <end position="17"/>
    </location>
</feature>
<dbReference type="AlphaFoldDB" id="A0A6J3LSZ6"/>
<keyword evidence="1" id="KW-0732">Signal</keyword>
<evidence type="ECO:0000256" key="1">
    <source>
        <dbReference type="SAM" id="SignalP"/>
    </source>
</evidence>
<evidence type="ECO:0000313" key="2">
    <source>
        <dbReference type="Proteomes" id="UP000504637"/>
    </source>
</evidence>
<evidence type="ECO:0000313" key="3">
    <source>
        <dbReference type="RefSeq" id="XP_033455799.1"/>
    </source>
</evidence>
<feature type="chain" id="PRO_5027054666" evidence="1">
    <location>
        <begin position="18"/>
        <end position="232"/>
    </location>
</feature>
<dbReference type="RefSeq" id="XP_033455799.1">
    <property type="nucleotide sequence ID" value="XM_033603491.1"/>
</dbReference>
<gene>
    <name evidence="3" type="ORF">K489DRAFT_374116</name>
</gene>